<dbReference type="Proteomes" id="UP001139971">
    <property type="component" value="Unassembled WGS sequence"/>
</dbReference>
<reference evidence="1" key="1">
    <citation type="submission" date="2023-02" db="EMBL/GenBank/DDBJ databases">
        <title>Tahibacter soli sp. nov. isolated from soil.</title>
        <authorList>
            <person name="Baek J.H."/>
            <person name="Lee J.K."/>
            <person name="Choi D.G."/>
            <person name="Jeon C.O."/>
        </authorList>
    </citation>
    <scope>NUCLEOTIDE SEQUENCE</scope>
    <source>
        <strain evidence="1">BL</strain>
    </source>
</reference>
<dbReference type="RefSeq" id="WP_263540615.1">
    <property type="nucleotide sequence ID" value="NZ_JAOVZO020000020.1"/>
</dbReference>
<evidence type="ECO:0000313" key="1">
    <source>
        <dbReference type="EMBL" id="MDC8015426.1"/>
    </source>
</evidence>
<evidence type="ECO:0000313" key="2">
    <source>
        <dbReference type="Proteomes" id="UP001139971"/>
    </source>
</evidence>
<protein>
    <submittedName>
        <fullName evidence="1">Uncharacterized protein</fullName>
    </submittedName>
</protein>
<proteinExistence type="predicted"/>
<gene>
    <name evidence="1" type="ORF">OD750_023105</name>
</gene>
<dbReference type="AlphaFoldDB" id="A0A9X3YN39"/>
<dbReference type="EMBL" id="JAOVZO020000020">
    <property type="protein sequence ID" value="MDC8015426.1"/>
    <property type="molecule type" value="Genomic_DNA"/>
</dbReference>
<comment type="caution">
    <text evidence="1">The sequence shown here is derived from an EMBL/GenBank/DDBJ whole genome shotgun (WGS) entry which is preliminary data.</text>
</comment>
<organism evidence="1 2">
    <name type="scientific">Tahibacter soli</name>
    <dbReference type="NCBI Taxonomy" id="2983605"/>
    <lineage>
        <taxon>Bacteria</taxon>
        <taxon>Pseudomonadati</taxon>
        <taxon>Pseudomonadota</taxon>
        <taxon>Gammaproteobacteria</taxon>
        <taxon>Lysobacterales</taxon>
        <taxon>Rhodanobacteraceae</taxon>
        <taxon>Tahibacter</taxon>
    </lineage>
</organism>
<accession>A0A9X3YN39</accession>
<keyword evidence="2" id="KW-1185">Reference proteome</keyword>
<name>A0A9X3YN39_9GAMM</name>
<sequence length="175" mass="19557">MSDSAPQLGEPFRDTPAEESSVAALLVRTPVQIALSILRTPQTPEADSTKLEAMQRQGLAECLAVYDAHLRLPGRSPCSLLIARGLDADTDRRCLDAFNRTRIRLPEAAWLREMQLRFWRDETAPLSLELAQVVARAVAEHLRNEALPNPIVEAVLSKLSQTPDLLKRSVKDKRR</sequence>